<evidence type="ECO:0000313" key="2">
    <source>
        <dbReference type="EnsemblPlants" id="LPERR03G18460.1"/>
    </source>
</evidence>
<keyword evidence="3" id="KW-1185">Reference proteome</keyword>
<dbReference type="AlphaFoldDB" id="A0A0D9VVA5"/>
<dbReference type="InterPro" id="IPR056070">
    <property type="entry name" value="DUF7653"/>
</dbReference>
<proteinExistence type="predicted"/>
<reference evidence="2" key="3">
    <citation type="submission" date="2015-04" db="UniProtKB">
        <authorList>
            <consortium name="EnsemblPlants"/>
        </authorList>
    </citation>
    <scope>IDENTIFICATION</scope>
</reference>
<organism evidence="2 3">
    <name type="scientific">Leersia perrieri</name>
    <dbReference type="NCBI Taxonomy" id="77586"/>
    <lineage>
        <taxon>Eukaryota</taxon>
        <taxon>Viridiplantae</taxon>
        <taxon>Streptophyta</taxon>
        <taxon>Embryophyta</taxon>
        <taxon>Tracheophyta</taxon>
        <taxon>Spermatophyta</taxon>
        <taxon>Magnoliopsida</taxon>
        <taxon>Liliopsida</taxon>
        <taxon>Poales</taxon>
        <taxon>Poaceae</taxon>
        <taxon>BOP clade</taxon>
        <taxon>Oryzoideae</taxon>
        <taxon>Oryzeae</taxon>
        <taxon>Oryzinae</taxon>
        <taxon>Leersia</taxon>
    </lineage>
</organism>
<reference evidence="3" key="2">
    <citation type="submission" date="2013-12" db="EMBL/GenBank/DDBJ databases">
        <authorList>
            <person name="Yu Y."/>
            <person name="Lee S."/>
            <person name="de Baynast K."/>
            <person name="Wissotski M."/>
            <person name="Liu L."/>
            <person name="Talag J."/>
            <person name="Goicoechea J."/>
            <person name="Angelova A."/>
            <person name="Jetty R."/>
            <person name="Kudrna D."/>
            <person name="Golser W."/>
            <person name="Rivera L."/>
            <person name="Zhang J."/>
            <person name="Wing R."/>
        </authorList>
    </citation>
    <scope>NUCLEOTIDE SEQUENCE</scope>
</reference>
<evidence type="ECO:0000313" key="3">
    <source>
        <dbReference type="Proteomes" id="UP000032180"/>
    </source>
</evidence>
<sequence>MIQYLTEVRRQLAYELLRHALQKVLLPKSNTNNQRELDIRARRLEKEKIKEAQTTLEKEMDRRSDNWSIRLSRFQERLRYRRVRNDRDNLQSSSVDLHARFTKAAEEKDHLREFLGDKDGENKALHKGYGAELDKKSVEYGNEKKNRMSVELIGLAGVEQKLRGIGNGPCLSSIRLDQELQARVDKLHLHGLPLLDKASQLCIQLLDLMKCKRRENEFDNGIATLTNNDYALEFQSIKG</sequence>
<dbReference type="Proteomes" id="UP000032180">
    <property type="component" value="Chromosome 3"/>
</dbReference>
<evidence type="ECO:0000259" key="1">
    <source>
        <dbReference type="Pfam" id="PF24670"/>
    </source>
</evidence>
<feature type="domain" description="DUF7653" evidence="1">
    <location>
        <begin position="160"/>
        <end position="238"/>
    </location>
</feature>
<accession>A0A0D9VVA5</accession>
<dbReference type="Pfam" id="PF24670">
    <property type="entry name" value="DUF7653"/>
    <property type="match status" value="1"/>
</dbReference>
<protein>
    <recommendedName>
        <fullName evidence="1">DUF7653 domain-containing protein</fullName>
    </recommendedName>
</protein>
<dbReference type="STRING" id="77586.A0A0D9VVA5"/>
<dbReference type="HOGENOM" id="CLU_1162581_0_0_1"/>
<dbReference type="Gramene" id="LPERR03G18460.1">
    <property type="protein sequence ID" value="LPERR03G18460.1"/>
    <property type="gene ID" value="LPERR03G18460"/>
</dbReference>
<reference evidence="2 3" key="1">
    <citation type="submission" date="2012-08" db="EMBL/GenBank/DDBJ databases">
        <title>Oryza genome evolution.</title>
        <authorList>
            <person name="Wing R.A."/>
        </authorList>
    </citation>
    <scope>NUCLEOTIDE SEQUENCE</scope>
</reference>
<dbReference type="eggNOG" id="ENOG502QRQM">
    <property type="taxonomic scope" value="Eukaryota"/>
</dbReference>
<dbReference type="EnsemblPlants" id="LPERR03G18460.1">
    <property type="protein sequence ID" value="LPERR03G18460.1"/>
    <property type="gene ID" value="LPERR03G18460"/>
</dbReference>
<name>A0A0D9VVA5_9ORYZ</name>